<dbReference type="InterPro" id="IPR050834">
    <property type="entry name" value="Glycosyltransf_2"/>
</dbReference>
<organism evidence="2 3">
    <name type="scientific">Gloeobacter kilaueensis (strain ATCC BAA-2537 / CCAP 1431/1 / ULC 316 / JS1)</name>
    <dbReference type="NCBI Taxonomy" id="1183438"/>
    <lineage>
        <taxon>Bacteria</taxon>
        <taxon>Bacillati</taxon>
        <taxon>Cyanobacteriota</taxon>
        <taxon>Cyanophyceae</taxon>
        <taxon>Gloeobacterales</taxon>
        <taxon>Gloeobacteraceae</taxon>
        <taxon>Gloeobacter</taxon>
    </lineage>
</organism>
<dbReference type="RefSeq" id="WP_023175976.1">
    <property type="nucleotide sequence ID" value="NC_022600.1"/>
</dbReference>
<dbReference type="EMBL" id="CP003587">
    <property type="protein sequence ID" value="AGY60603.1"/>
    <property type="molecule type" value="Genomic_DNA"/>
</dbReference>
<dbReference type="Pfam" id="PF00535">
    <property type="entry name" value="Glycos_transf_2"/>
    <property type="match status" value="1"/>
</dbReference>
<protein>
    <submittedName>
        <fullName evidence="2">Glycosyl transferase family 2</fullName>
    </submittedName>
</protein>
<dbReference type="Gene3D" id="3.90.550.10">
    <property type="entry name" value="Spore Coat Polysaccharide Biosynthesis Protein SpsA, Chain A"/>
    <property type="match status" value="1"/>
</dbReference>
<dbReference type="AlphaFoldDB" id="U5QNY1"/>
<dbReference type="PANTHER" id="PTHR43685">
    <property type="entry name" value="GLYCOSYLTRANSFERASE"/>
    <property type="match status" value="1"/>
</dbReference>
<reference evidence="2 3" key="1">
    <citation type="journal article" date="2013" name="PLoS ONE">
        <title>Cultivation and Complete Genome Sequencing of Gloeobacter kilaueensis sp. nov., from a Lava Cave in Kilauea Caldera, Hawai'i.</title>
        <authorList>
            <person name="Saw J.H."/>
            <person name="Schatz M."/>
            <person name="Brown M.V."/>
            <person name="Kunkel D.D."/>
            <person name="Foster J.S."/>
            <person name="Shick H."/>
            <person name="Christensen S."/>
            <person name="Hou S."/>
            <person name="Wan X."/>
            <person name="Donachie S.P."/>
        </authorList>
    </citation>
    <scope>NUCLEOTIDE SEQUENCE [LARGE SCALE GENOMIC DNA]</scope>
    <source>
        <strain evidence="3">JS</strain>
    </source>
</reference>
<dbReference type="InterPro" id="IPR029044">
    <property type="entry name" value="Nucleotide-diphossugar_trans"/>
</dbReference>
<dbReference type="HOGENOM" id="CLU_025996_17_2_3"/>
<dbReference type="SUPFAM" id="SSF53448">
    <property type="entry name" value="Nucleotide-diphospho-sugar transferases"/>
    <property type="match status" value="1"/>
</dbReference>
<evidence type="ECO:0000313" key="2">
    <source>
        <dbReference type="EMBL" id="AGY60603.1"/>
    </source>
</evidence>
<dbReference type="Proteomes" id="UP000017396">
    <property type="component" value="Chromosome"/>
</dbReference>
<proteinExistence type="predicted"/>
<keyword evidence="3" id="KW-1185">Reference proteome</keyword>
<dbReference type="OrthoDB" id="9797391at2"/>
<dbReference type="STRING" id="1183438.GKIL_4357"/>
<accession>U5QNY1</accession>
<evidence type="ECO:0000313" key="3">
    <source>
        <dbReference type="Proteomes" id="UP000017396"/>
    </source>
</evidence>
<feature type="domain" description="Glycosyltransferase 2-like" evidence="1">
    <location>
        <begin position="37"/>
        <end position="187"/>
    </location>
</feature>
<sequence>MSQVGCPPVSTPLAQVLKRIAAPPLVCAAPTERCESCVIVPVRDEAELLEQTLAALAGQCTPTGVPLDPRSYEIIVLANNCRDDSAAVARRFASTHPYLRLHTVELTLSPAEAHVGRARQLLMDEAYRRLYRVGQPRGVIASTDGDSQVCPHWLFTIRSEICKGADAVGGRIFTHPTERAALDPATRLCLLRDAGYQYLASYLQACIDPDPFDPWPRHYQHFGASFAVTAEAYGRSGGIPAGRTPEDVALYRALLRTDARFRHAPGVQVTTSARRQGRASNGLSAQLNAWSASGDTVQLVEPVAQLEARFGVRRRLRLLWQQAQPVNDCDDGVLLAQELQVSYPWLAGEVQRHQPFGLLWERVEAAGPKRLPCQPIERAIELLRSRIAFWQSRRACPLRAGWS</sequence>
<dbReference type="PATRIC" id="fig|1183438.3.peg.4283"/>
<dbReference type="KEGG" id="glj:GKIL_4357"/>
<dbReference type="GO" id="GO:0016740">
    <property type="term" value="F:transferase activity"/>
    <property type="evidence" value="ECO:0007669"/>
    <property type="project" value="UniProtKB-KW"/>
</dbReference>
<name>U5QNY1_GLOK1</name>
<dbReference type="PANTHER" id="PTHR43685:SF14">
    <property type="entry name" value="GLYCOSYLTRANSFERASE 2-LIKE DOMAIN-CONTAINING PROTEIN"/>
    <property type="match status" value="1"/>
</dbReference>
<dbReference type="eggNOG" id="COG1215">
    <property type="taxonomic scope" value="Bacteria"/>
</dbReference>
<dbReference type="InterPro" id="IPR001173">
    <property type="entry name" value="Glyco_trans_2-like"/>
</dbReference>
<evidence type="ECO:0000259" key="1">
    <source>
        <dbReference type="Pfam" id="PF00535"/>
    </source>
</evidence>
<gene>
    <name evidence="2" type="ORF">GKIL_4357</name>
</gene>
<keyword evidence="2" id="KW-0808">Transferase</keyword>